<keyword evidence="1" id="KW-1133">Transmembrane helix</keyword>
<sequence length="48" mass="5398">MKGDYSIFFSSTVSLVTVAIIVLSLARRLVWRVLQRRTQAAEDAEATQ</sequence>
<name>A0ABT2LU10_9HYPH</name>
<accession>A0ABT2LU10</accession>
<dbReference type="Proteomes" id="UP001320831">
    <property type="component" value="Unassembled WGS sequence"/>
</dbReference>
<keyword evidence="3" id="KW-1185">Reference proteome</keyword>
<keyword evidence="1" id="KW-0812">Transmembrane</keyword>
<protein>
    <recommendedName>
        <fullName evidence="4">Heme exporter protein D</fullName>
    </recommendedName>
</protein>
<reference evidence="2 3" key="1">
    <citation type="submission" date="2022-09" db="EMBL/GenBank/DDBJ databases">
        <title>Chelativorans salina sp. nov., a novel slightly halophilic bacterium isolated from a saline lake sediment enrichment.</title>
        <authorList>
            <person name="Gao L."/>
            <person name="Fang B.-Z."/>
            <person name="Li W.-J."/>
        </authorList>
    </citation>
    <scope>NUCLEOTIDE SEQUENCE [LARGE SCALE GENOMIC DNA]</scope>
    <source>
        <strain evidence="2 3">EGI FJ00035</strain>
    </source>
</reference>
<dbReference type="RefSeq" id="WP_260906798.1">
    <property type="nucleotide sequence ID" value="NZ_JAOCZP010000010.1"/>
</dbReference>
<evidence type="ECO:0000313" key="2">
    <source>
        <dbReference type="EMBL" id="MCT7378032.1"/>
    </source>
</evidence>
<organism evidence="2 3">
    <name type="scientific">Chelativorans salis</name>
    <dbReference type="NCBI Taxonomy" id="2978478"/>
    <lineage>
        <taxon>Bacteria</taxon>
        <taxon>Pseudomonadati</taxon>
        <taxon>Pseudomonadota</taxon>
        <taxon>Alphaproteobacteria</taxon>
        <taxon>Hyphomicrobiales</taxon>
        <taxon>Phyllobacteriaceae</taxon>
        <taxon>Chelativorans</taxon>
    </lineage>
</organism>
<feature type="transmembrane region" description="Helical" evidence="1">
    <location>
        <begin position="6"/>
        <end position="26"/>
    </location>
</feature>
<evidence type="ECO:0008006" key="4">
    <source>
        <dbReference type="Google" id="ProtNLM"/>
    </source>
</evidence>
<evidence type="ECO:0000313" key="3">
    <source>
        <dbReference type="Proteomes" id="UP001320831"/>
    </source>
</evidence>
<evidence type="ECO:0000256" key="1">
    <source>
        <dbReference type="SAM" id="Phobius"/>
    </source>
</evidence>
<comment type="caution">
    <text evidence="2">The sequence shown here is derived from an EMBL/GenBank/DDBJ whole genome shotgun (WGS) entry which is preliminary data.</text>
</comment>
<dbReference type="EMBL" id="JAOCZP010000010">
    <property type="protein sequence ID" value="MCT7378032.1"/>
    <property type="molecule type" value="Genomic_DNA"/>
</dbReference>
<proteinExistence type="predicted"/>
<gene>
    <name evidence="2" type="ORF">N5A92_23725</name>
</gene>
<keyword evidence="1" id="KW-0472">Membrane</keyword>